<dbReference type="Pfam" id="PF00071">
    <property type="entry name" value="Ras"/>
    <property type="match status" value="1"/>
</dbReference>
<dbReference type="PROSITE" id="PS51420">
    <property type="entry name" value="RHO"/>
    <property type="match status" value="1"/>
</dbReference>
<dbReference type="AlphaFoldDB" id="A0A834MA61"/>
<gene>
    <name evidence="3" type="ORF">GWI33_016532</name>
</gene>
<dbReference type="SMART" id="SM00176">
    <property type="entry name" value="RAN"/>
    <property type="match status" value="1"/>
</dbReference>
<dbReference type="Proteomes" id="UP000625711">
    <property type="component" value="Unassembled WGS sequence"/>
</dbReference>
<evidence type="ECO:0000256" key="2">
    <source>
        <dbReference type="ARBA" id="ARBA00022741"/>
    </source>
</evidence>
<comment type="caution">
    <text evidence="3">The sequence shown here is derived from an EMBL/GenBank/DDBJ whole genome shotgun (WGS) entry which is preliminary data.</text>
</comment>
<dbReference type="PROSITE" id="PS51421">
    <property type="entry name" value="RAS"/>
    <property type="match status" value="1"/>
</dbReference>
<dbReference type="FunFam" id="3.40.50.300:FF:001329">
    <property type="entry name" value="Small GTP-binding protein, putative"/>
    <property type="match status" value="1"/>
</dbReference>
<dbReference type="InterPro" id="IPR005225">
    <property type="entry name" value="Small_GTP-bd"/>
</dbReference>
<dbReference type="GO" id="GO:0003924">
    <property type="term" value="F:GTPase activity"/>
    <property type="evidence" value="ECO:0007669"/>
    <property type="project" value="InterPro"/>
</dbReference>
<dbReference type="SMART" id="SM00175">
    <property type="entry name" value="RAB"/>
    <property type="match status" value="1"/>
</dbReference>
<dbReference type="NCBIfam" id="TIGR00231">
    <property type="entry name" value="small_GTP"/>
    <property type="match status" value="1"/>
</dbReference>
<dbReference type="InterPro" id="IPR001806">
    <property type="entry name" value="Small_GTPase"/>
</dbReference>
<evidence type="ECO:0000313" key="4">
    <source>
        <dbReference type="Proteomes" id="UP000625711"/>
    </source>
</evidence>
<reference evidence="3" key="1">
    <citation type="submission" date="2020-08" db="EMBL/GenBank/DDBJ databases">
        <title>Genome sequencing and assembly of the red palm weevil Rhynchophorus ferrugineus.</title>
        <authorList>
            <person name="Dias G.B."/>
            <person name="Bergman C.M."/>
            <person name="Manee M."/>
        </authorList>
    </citation>
    <scope>NUCLEOTIDE SEQUENCE</scope>
    <source>
        <strain evidence="3">AA-2017</strain>
        <tissue evidence="3">Whole larva</tissue>
    </source>
</reference>
<dbReference type="PANTHER" id="PTHR47978">
    <property type="match status" value="1"/>
</dbReference>
<dbReference type="InterPro" id="IPR027417">
    <property type="entry name" value="P-loop_NTPase"/>
</dbReference>
<dbReference type="GO" id="GO:0005525">
    <property type="term" value="F:GTP binding"/>
    <property type="evidence" value="ECO:0007669"/>
    <property type="project" value="InterPro"/>
</dbReference>
<dbReference type="SMART" id="SM00173">
    <property type="entry name" value="RAS"/>
    <property type="match status" value="1"/>
</dbReference>
<dbReference type="SMART" id="SM00177">
    <property type="entry name" value="ARF"/>
    <property type="match status" value="1"/>
</dbReference>
<dbReference type="SUPFAM" id="SSF52540">
    <property type="entry name" value="P-loop containing nucleoside triphosphate hydrolases"/>
    <property type="match status" value="1"/>
</dbReference>
<proteinExistence type="inferred from homology"/>
<evidence type="ECO:0000313" key="3">
    <source>
        <dbReference type="EMBL" id="KAF7270494.1"/>
    </source>
</evidence>
<dbReference type="PROSITE" id="PS51419">
    <property type="entry name" value="RAB"/>
    <property type="match status" value="1"/>
</dbReference>
<name>A0A834MA61_RHYFE</name>
<protein>
    <submittedName>
        <fullName evidence="3">Uncharacterized protein</fullName>
    </submittedName>
</protein>
<comment type="similarity">
    <text evidence="1">Belongs to the small GTPase superfamily. Rab family.</text>
</comment>
<dbReference type="Gene3D" id="3.40.50.300">
    <property type="entry name" value="P-loop containing nucleotide triphosphate hydrolases"/>
    <property type="match status" value="1"/>
</dbReference>
<accession>A0A834MA61</accession>
<keyword evidence="4" id="KW-1185">Reference proteome</keyword>
<dbReference type="CDD" id="cd00154">
    <property type="entry name" value="Rab"/>
    <property type="match status" value="1"/>
</dbReference>
<keyword evidence="2" id="KW-0547">Nucleotide-binding</keyword>
<dbReference type="OrthoDB" id="10006973at2759"/>
<organism evidence="3 4">
    <name type="scientific">Rhynchophorus ferrugineus</name>
    <name type="common">Red palm weevil</name>
    <name type="synonym">Curculio ferrugineus</name>
    <dbReference type="NCBI Taxonomy" id="354439"/>
    <lineage>
        <taxon>Eukaryota</taxon>
        <taxon>Metazoa</taxon>
        <taxon>Ecdysozoa</taxon>
        <taxon>Arthropoda</taxon>
        <taxon>Hexapoda</taxon>
        <taxon>Insecta</taxon>
        <taxon>Pterygota</taxon>
        <taxon>Neoptera</taxon>
        <taxon>Endopterygota</taxon>
        <taxon>Coleoptera</taxon>
        <taxon>Polyphaga</taxon>
        <taxon>Cucujiformia</taxon>
        <taxon>Curculionidae</taxon>
        <taxon>Dryophthorinae</taxon>
        <taxon>Rhynchophorus</taxon>
    </lineage>
</organism>
<dbReference type="SMART" id="SM00174">
    <property type="entry name" value="RHO"/>
    <property type="match status" value="1"/>
</dbReference>
<evidence type="ECO:0000256" key="1">
    <source>
        <dbReference type="ARBA" id="ARBA00006270"/>
    </source>
</evidence>
<dbReference type="PRINTS" id="PR00449">
    <property type="entry name" value="RASTRNSFRMNG"/>
</dbReference>
<sequence length="209" mass="24004">MCDSCEDSKKFKIIVIGDPECGKTSLLVRYTLGTFLRDAITTIGVDIQTKTLTINNQKITLQFWDTAGQEKYRRCLVKHFYRGADAIVFVYDVSNSRSYDSIIRWLNEARLYCMPDAIKVLVGNKCDKIATVRKREAEKFARAHDMMLFETSAKCHLLGDKVDSVFLYIANVLSMQNTPKSGFGTIKITLDKEENNKRSRKERWSKKCC</sequence>
<dbReference type="EMBL" id="JAACXV010014088">
    <property type="protein sequence ID" value="KAF7270494.1"/>
    <property type="molecule type" value="Genomic_DNA"/>
</dbReference>